<evidence type="ECO:0000256" key="2">
    <source>
        <dbReference type="ARBA" id="ARBA00022741"/>
    </source>
</evidence>
<dbReference type="InterPro" id="IPR051120">
    <property type="entry name" value="ABC_AA/LPS_Transport"/>
</dbReference>
<protein>
    <submittedName>
        <fullName evidence="6">Branched-chain amino acid transport system ATP-binding protein</fullName>
    </submittedName>
</protein>
<organism evidence="6 8">
    <name type="scientific">Candidatus Planktophila versatilis</name>
    <dbReference type="NCBI Taxonomy" id="1884905"/>
    <lineage>
        <taxon>Bacteria</taxon>
        <taxon>Bacillati</taxon>
        <taxon>Actinomycetota</taxon>
        <taxon>Actinomycetes</taxon>
        <taxon>Candidatus Nanopelagicales</taxon>
        <taxon>Candidatus Nanopelagicaceae</taxon>
        <taxon>Candidatus Planktophila</taxon>
    </lineage>
</organism>
<dbReference type="PANTHER" id="PTHR45772">
    <property type="entry name" value="CONSERVED COMPONENT OF ABC TRANSPORTER FOR NATURAL AMINO ACIDS-RELATED"/>
    <property type="match status" value="1"/>
</dbReference>
<dbReference type="Gene3D" id="3.40.50.300">
    <property type="entry name" value="P-loop containing nucleotide triphosphate hydrolases"/>
    <property type="match status" value="1"/>
</dbReference>
<dbReference type="Proteomes" id="UP000217177">
    <property type="component" value="Chromosome"/>
</dbReference>
<dbReference type="PROSITE" id="PS50893">
    <property type="entry name" value="ABC_TRANSPORTER_2"/>
    <property type="match status" value="1"/>
</dbReference>
<dbReference type="Pfam" id="PF12399">
    <property type="entry name" value="BCA_ABC_TP_C"/>
    <property type="match status" value="1"/>
</dbReference>
<dbReference type="Pfam" id="PF00005">
    <property type="entry name" value="ABC_tran"/>
    <property type="match status" value="1"/>
</dbReference>
<evidence type="ECO:0000313" key="5">
    <source>
        <dbReference type="EMBL" id="ASY17637.1"/>
    </source>
</evidence>
<dbReference type="SUPFAM" id="SSF52540">
    <property type="entry name" value="P-loop containing nucleoside triphosphate hydrolases"/>
    <property type="match status" value="1"/>
</dbReference>
<evidence type="ECO:0000313" key="6">
    <source>
        <dbReference type="EMBL" id="ASY22970.1"/>
    </source>
</evidence>
<keyword evidence="3 6" id="KW-0067">ATP-binding</keyword>
<gene>
    <name evidence="5" type="ORF">A1sIA79_05410</name>
    <name evidence="6" type="ORF">A1sIIB76_05390</name>
</gene>
<dbReference type="RefSeq" id="WP_095675191.1">
    <property type="nucleotide sequence ID" value="NZ_CP016774.1"/>
</dbReference>
<accession>A0AAC9YYH9</accession>
<evidence type="ECO:0000313" key="7">
    <source>
        <dbReference type="Proteomes" id="UP000217177"/>
    </source>
</evidence>
<evidence type="ECO:0000256" key="3">
    <source>
        <dbReference type="ARBA" id="ARBA00022840"/>
    </source>
</evidence>
<dbReference type="CDD" id="cd03219">
    <property type="entry name" value="ABC_Mj1267_LivG_branched"/>
    <property type="match status" value="1"/>
</dbReference>
<dbReference type="InterPro" id="IPR003593">
    <property type="entry name" value="AAA+_ATPase"/>
</dbReference>
<dbReference type="InterPro" id="IPR003439">
    <property type="entry name" value="ABC_transporter-like_ATP-bd"/>
</dbReference>
<feature type="domain" description="ABC transporter" evidence="4">
    <location>
        <begin position="7"/>
        <end position="251"/>
    </location>
</feature>
<evidence type="ECO:0000256" key="1">
    <source>
        <dbReference type="ARBA" id="ARBA00022448"/>
    </source>
</evidence>
<dbReference type="EMBL" id="CP016774">
    <property type="protein sequence ID" value="ASY17637.1"/>
    <property type="molecule type" value="Genomic_DNA"/>
</dbReference>
<dbReference type="KEGG" id="pvs:A1sIA79_05410"/>
<dbReference type="GO" id="GO:0005886">
    <property type="term" value="C:plasma membrane"/>
    <property type="evidence" value="ECO:0007669"/>
    <property type="project" value="TreeGrafter"/>
</dbReference>
<dbReference type="GO" id="GO:0016887">
    <property type="term" value="F:ATP hydrolysis activity"/>
    <property type="evidence" value="ECO:0007669"/>
    <property type="project" value="InterPro"/>
</dbReference>
<dbReference type="GO" id="GO:0005524">
    <property type="term" value="F:ATP binding"/>
    <property type="evidence" value="ECO:0007669"/>
    <property type="project" value="UniProtKB-KW"/>
</dbReference>
<dbReference type="PANTHER" id="PTHR45772:SF4">
    <property type="entry name" value="ABC TRANSPORTER ATP-BINDING PROTEIN"/>
    <property type="match status" value="1"/>
</dbReference>
<reference evidence="7 8" key="1">
    <citation type="submission" date="2016-07" db="EMBL/GenBank/DDBJ databases">
        <title>High microdiversification within the ubiquitous acI lineage of Actinobacteria.</title>
        <authorList>
            <person name="Neuenschwander S.M."/>
            <person name="Salcher M."/>
            <person name="Ghai R."/>
            <person name="Pernthaler J."/>
        </authorList>
    </citation>
    <scope>NUCLEOTIDE SEQUENCE [LARGE SCALE GENOMIC DNA]</scope>
    <source>
        <strain evidence="5">MMS-IA-79</strain>
        <strain evidence="6">MMS-IIB-76</strain>
    </source>
</reference>
<name>A0AAC9YYH9_9ACTN</name>
<evidence type="ECO:0000259" key="4">
    <source>
        <dbReference type="PROSITE" id="PS50893"/>
    </source>
</evidence>
<dbReference type="SMART" id="SM00382">
    <property type="entry name" value="AAA"/>
    <property type="match status" value="1"/>
</dbReference>
<keyword evidence="2" id="KW-0547">Nucleotide-binding</keyword>
<dbReference type="EMBL" id="CP016778">
    <property type="protein sequence ID" value="ASY22970.1"/>
    <property type="molecule type" value="Genomic_DNA"/>
</dbReference>
<keyword evidence="1" id="KW-0813">Transport</keyword>
<evidence type="ECO:0000313" key="8">
    <source>
        <dbReference type="Proteomes" id="UP000217194"/>
    </source>
</evidence>
<dbReference type="Proteomes" id="UP000217194">
    <property type="component" value="Chromosome"/>
</dbReference>
<dbReference type="InterPro" id="IPR032823">
    <property type="entry name" value="BCA_ABC_TP_C"/>
</dbReference>
<sequence length="265" mass="27657">MSAGPALSISHLSVKFGGLTALDDVFLEIAPNTIVGLIGPNGAGKTTIFNAISGLVTPASGAIAIHGKEMKWPASHDLAGLGISRTLQGVGLFSGLSVIENVMMGANHSSGTNFFRDLLGLSGRAEAKLRRRASDALAWAGALDLAEKMPGELTYPESKRVSIARALVSQPEILLLDEPAAGLGQDDIDKFASLLKQLKQRCAIVIVEHHVDFIGAISDQVYVLNFGKVISSGSFDTVKRDPAVLAAYLGTSQQTGSEKLGGAHA</sequence>
<dbReference type="InterPro" id="IPR027417">
    <property type="entry name" value="P-loop_NTPase"/>
</dbReference>
<keyword evidence="7" id="KW-1185">Reference proteome</keyword>
<dbReference type="AlphaFoldDB" id="A0AAC9YYH9"/>
<proteinExistence type="predicted"/>